<dbReference type="InterPro" id="IPR036390">
    <property type="entry name" value="WH_DNA-bd_sf"/>
</dbReference>
<dbReference type="InterPro" id="IPR005149">
    <property type="entry name" value="Tscrpt_reg_PadR_N"/>
</dbReference>
<reference evidence="3 4" key="1">
    <citation type="submission" date="2016-10" db="EMBL/GenBank/DDBJ databases">
        <authorList>
            <person name="de Groot N.N."/>
        </authorList>
    </citation>
    <scope>NUCLEOTIDE SEQUENCE [LARGE SCALE GENOMIC DNA]</scope>
    <source>
        <strain evidence="3 4">A-4</strain>
    </source>
</reference>
<feature type="domain" description="Transcription regulator PadR N-terminal" evidence="1">
    <location>
        <begin position="11"/>
        <end position="83"/>
    </location>
</feature>
<dbReference type="RefSeq" id="WP_074485315.1">
    <property type="nucleotide sequence ID" value="NZ_FMXP01000005.1"/>
</dbReference>
<dbReference type="eggNOG" id="COG1695">
    <property type="taxonomic scope" value="Bacteria"/>
</dbReference>
<proteinExistence type="predicted"/>
<keyword evidence="4" id="KW-1185">Reference proteome</keyword>
<dbReference type="AlphaFoldDB" id="A0A1G6ANQ8"/>
<feature type="domain" description="Transcription regulator PadR C-terminal" evidence="2">
    <location>
        <begin position="97"/>
        <end position="177"/>
    </location>
</feature>
<dbReference type="Pfam" id="PF10400">
    <property type="entry name" value="Vir_act_alpha_C"/>
    <property type="match status" value="1"/>
</dbReference>
<gene>
    <name evidence="3" type="ORF">SAMN02910293_00521</name>
</gene>
<dbReference type="InterPro" id="IPR036388">
    <property type="entry name" value="WH-like_DNA-bd_sf"/>
</dbReference>
<dbReference type="GO" id="GO:0003677">
    <property type="term" value="F:DNA binding"/>
    <property type="evidence" value="ECO:0007669"/>
    <property type="project" value="UniProtKB-KW"/>
</dbReference>
<organism evidence="3 4">
    <name type="scientific">Streptococcus henryi</name>
    <dbReference type="NCBI Taxonomy" id="439219"/>
    <lineage>
        <taxon>Bacteria</taxon>
        <taxon>Bacillati</taxon>
        <taxon>Bacillota</taxon>
        <taxon>Bacilli</taxon>
        <taxon>Lactobacillales</taxon>
        <taxon>Streptococcaceae</taxon>
        <taxon>Streptococcus</taxon>
    </lineage>
</organism>
<dbReference type="Gene3D" id="6.10.140.190">
    <property type="match status" value="1"/>
</dbReference>
<dbReference type="InterPro" id="IPR018309">
    <property type="entry name" value="Tscrpt_reg_PadR_C"/>
</dbReference>
<evidence type="ECO:0000259" key="1">
    <source>
        <dbReference type="Pfam" id="PF03551"/>
    </source>
</evidence>
<dbReference type="Proteomes" id="UP000182508">
    <property type="component" value="Unassembled WGS sequence"/>
</dbReference>
<evidence type="ECO:0000259" key="2">
    <source>
        <dbReference type="Pfam" id="PF10400"/>
    </source>
</evidence>
<evidence type="ECO:0000313" key="3">
    <source>
        <dbReference type="EMBL" id="SDB09813.1"/>
    </source>
</evidence>
<dbReference type="PANTHER" id="PTHR43252">
    <property type="entry name" value="TRANSCRIPTIONAL REGULATOR YQJI"/>
    <property type="match status" value="1"/>
</dbReference>
<dbReference type="Pfam" id="PF03551">
    <property type="entry name" value="PadR"/>
    <property type="match status" value="1"/>
</dbReference>
<dbReference type="EMBL" id="FMXP01000005">
    <property type="protein sequence ID" value="SDB09813.1"/>
    <property type="molecule type" value="Genomic_DNA"/>
</dbReference>
<sequence>MPQQRILPYIILGILSSQKQMNGIQITNVFKTEIGEFWRSSHSQIYPELKRMLDDNWVKVVPTEENDKEIYYQMTGDGQNVLDEWLVESNTIPLPSKDLFALKMYFIQDKNDPRIIQLLEEQRELVKDNILHLEERNRLLFSKEETVNSNYGHFLILDRAIKRQKGFLRWLNKQIKQYKDA</sequence>
<name>A0A1G6ANQ8_9STRE</name>
<dbReference type="SUPFAM" id="SSF46785">
    <property type="entry name" value="Winged helix' DNA-binding domain"/>
    <property type="match status" value="1"/>
</dbReference>
<dbReference type="PANTHER" id="PTHR43252:SF6">
    <property type="entry name" value="NEGATIVE TRANSCRIPTION REGULATOR PADR"/>
    <property type="match status" value="1"/>
</dbReference>
<evidence type="ECO:0000313" key="4">
    <source>
        <dbReference type="Proteomes" id="UP000182508"/>
    </source>
</evidence>
<accession>A0A1G6ANQ8</accession>
<dbReference type="STRING" id="439219.SAMN02910293_00521"/>
<protein>
    <submittedName>
        <fullName evidence="3">DNA-binding transcriptional regulator, PadR family</fullName>
    </submittedName>
</protein>
<keyword evidence="3" id="KW-0238">DNA-binding</keyword>
<dbReference type="Gene3D" id="1.10.10.10">
    <property type="entry name" value="Winged helix-like DNA-binding domain superfamily/Winged helix DNA-binding domain"/>
    <property type="match status" value="1"/>
</dbReference>